<dbReference type="SMART" id="SM00382">
    <property type="entry name" value="AAA"/>
    <property type="match status" value="1"/>
</dbReference>
<dbReference type="GO" id="GO:0016887">
    <property type="term" value="F:ATP hydrolysis activity"/>
    <property type="evidence" value="ECO:0007669"/>
    <property type="project" value="InterPro"/>
</dbReference>
<dbReference type="Pfam" id="PF00005">
    <property type="entry name" value="ABC_tran"/>
    <property type="match status" value="1"/>
</dbReference>
<evidence type="ECO:0000313" key="6">
    <source>
        <dbReference type="Proteomes" id="UP000184032"/>
    </source>
</evidence>
<evidence type="ECO:0000313" key="5">
    <source>
        <dbReference type="EMBL" id="SHH05797.1"/>
    </source>
</evidence>
<keyword evidence="6" id="KW-1185">Reference proteome</keyword>
<gene>
    <name evidence="5" type="ORF">SAMN02745245_00490</name>
</gene>
<dbReference type="InterPro" id="IPR003439">
    <property type="entry name" value="ABC_transporter-like_ATP-bd"/>
</dbReference>
<sequence length="281" mass="32455">MLELINVSKDYYDFEFELKNVSFNLDEGYIMGLIGPNGSGKTTIINLIMNVIKPTGGKIKIFGLDNTIENNVAIKDNIGFVFDKSIYPEKLNLDKLGYIYKNLYSNFDEKYFEELIKQLNIQKLKKLGEQSKGNQMKCQIALALSHNAKLILMDEPASGLDPIVRRELMKILLEYRERTNAGILFSTHLTEDLENISDYITFLDNGKLVFSKSIEEMRDEYKILKCTIEQSKSLNESDFFGFEKNEYYFKGLFGNKNILIPEDAIVENASIQDIMYYLNRK</sequence>
<dbReference type="OrthoDB" id="9804819at2"/>
<dbReference type="GO" id="GO:0005524">
    <property type="term" value="F:ATP binding"/>
    <property type="evidence" value="ECO:0007669"/>
    <property type="project" value="UniProtKB-KW"/>
</dbReference>
<evidence type="ECO:0000256" key="1">
    <source>
        <dbReference type="ARBA" id="ARBA00022448"/>
    </source>
</evidence>
<dbReference type="PANTHER" id="PTHR42939">
    <property type="entry name" value="ABC TRANSPORTER ATP-BINDING PROTEIN ALBC-RELATED"/>
    <property type="match status" value="1"/>
</dbReference>
<dbReference type="EMBL" id="FQXI01000001">
    <property type="protein sequence ID" value="SHH05797.1"/>
    <property type="molecule type" value="Genomic_DNA"/>
</dbReference>
<dbReference type="RefSeq" id="WP_073183355.1">
    <property type="nucleotide sequence ID" value="NZ_FQXI01000001.1"/>
</dbReference>
<evidence type="ECO:0000256" key="2">
    <source>
        <dbReference type="ARBA" id="ARBA00022741"/>
    </source>
</evidence>
<keyword evidence="1" id="KW-0813">Transport</keyword>
<dbReference type="PANTHER" id="PTHR42939:SF3">
    <property type="entry name" value="ABC TRANSPORTER ATP-BINDING COMPONENT"/>
    <property type="match status" value="1"/>
</dbReference>
<proteinExistence type="predicted"/>
<dbReference type="Gene3D" id="3.40.50.300">
    <property type="entry name" value="P-loop containing nucleotide triphosphate hydrolases"/>
    <property type="match status" value="1"/>
</dbReference>
<dbReference type="PROSITE" id="PS50893">
    <property type="entry name" value="ABC_TRANSPORTER_2"/>
    <property type="match status" value="1"/>
</dbReference>
<keyword evidence="3 5" id="KW-0067">ATP-binding</keyword>
<name>A0A1M5PUW1_9FIRM</name>
<protein>
    <submittedName>
        <fullName evidence="5">ABC-2 type transport system ATP-binding protein</fullName>
    </submittedName>
</protein>
<dbReference type="AlphaFoldDB" id="A0A1M5PUW1"/>
<dbReference type="STRING" id="1120995.SAMN02745245_00490"/>
<organism evidence="5 6">
    <name type="scientific">Anaerosphaera aminiphila DSM 21120</name>
    <dbReference type="NCBI Taxonomy" id="1120995"/>
    <lineage>
        <taxon>Bacteria</taxon>
        <taxon>Bacillati</taxon>
        <taxon>Bacillota</taxon>
        <taxon>Tissierellia</taxon>
        <taxon>Tissierellales</taxon>
        <taxon>Peptoniphilaceae</taxon>
        <taxon>Anaerosphaera</taxon>
    </lineage>
</organism>
<dbReference type="InterPro" id="IPR027417">
    <property type="entry name" value="P-loop_NTPase"/>
</dbReference>
<accession>A0A1M5PUW1</accession>
<dbReference type="InterPro" id="IPR051782">
    <property type="entry name" value="ABC_Transporter_VariousFunc"/>
</dbReference>
<reference evidence="5 6" key="1">
    <citation type="submission" date="2016-11" db="EMBL/GenBank/DDBJ databases">
        <authorList>
            <person name="Jaros S."/>
            <person name="Januszkiewicz K."/>
            <person name="Wedrychowicz H."/>
        </authorList>
    </citation>
    <scope>NUCLEOTIDE SEQUENCE [LARGE SCALE GENOMIC DNA]</scope>
    <source>
        <strain evidence="5 6">DSM 21120</strain>
    </source>
</reference>
<keyword evidence="2" id="KW-0547">Nucleotide-binding</keyword>
<dbReference type="SUPFAM" id="SSF52540">
    <property type="entry name" value="P-loop containing nucleoside triphosphate hydrolases"/>
    <property type="match status" value="1"/>
</dbReference>
<dbReference type="InterPro" id="IPR003593">
    <property type="entry name" value="AAA+_ATPase"/>
</dbReference>
<dbReference type="CDD" id="cd03230">
    <property type="entry name" value="ABC_DR_subfamily_A"/>
    <property type="match status" value="1"/>
</dbReference>
<feature type="domain" description="ABC transporter" evidence="4">
    <location>
        <begin position="2"/>
        <end position="230"/>
    </location>
</feature>
<evidence type="ECO:0000256" key="3">
    <source>
        <dbReference type="ARBA" id="ARBA00022840"/>
    </source>
</evidence>
<evidence type="ECO:0000259" key="4">
    <source>
        <dbReference type="PROSITE" id="PS50893"/>
    </source>
</evidence>
<dbReference type="Proteomes" id="UP000184032">
    <property type="component" value="Unassembled WGS sequence"/>
</dbReference>